<reference evidence="24" key="1">
    <citation type="submission" date="2025-08" db="UniProtKB">
        <authorList>
            <consortium name="RefSeq"/>
        </authorList>
    </citation>
    <scope>IDENTIFICATION</scope>
    <source>
        <tissue evidence="24">Gonads</tissue>
    </source>
</reference>
<dbReference type="CDD" id="cd12431">
    <property type="entry name" value="RRM_ALKBH8"/>
    <property type="match status" value="1"/>
</dbReference>
<evidence type="ECO:0000256" key="20">
    <source>
        <dbReference type="PROSITE-ProRule" id="PRU00176"/>
    </source>
</evidence>
<evidence type="ECO:0000256" key="17">
    <source>
        <dbReference type="ARBA" id="ARBA00045506"/>
    </source>
</evidence>
<evidence type="ECO:0000256" key="12">
    <source>
        <dbReference type="ARBA" id="ARBA00022884"/>
    </source>
</evidence>
<dbReference type="GO" id="GO:0005737">
    <property type="term" value="C:cytoplasm"/>
    <property type="evidence" value="ECO:0007669"/>
    <property type="project" value="UniProtKB-SubCell"/>
</dbReference>
<dbReference type="Proteomes" id="UP000504635">
    <property type="component" value="Unplaced"/>
</dbReference>
<dbReference type="InterPro" id="IPR037151">
    <property type="entry name" value="AlkB-like_sf"/>
</dbReference>
<comment type="similarity">
    <text evidence="4">Belongs to the alkB family.</text>
</comment>
<evidence type="ECO:0000256" key="16">
    <source>
        <dbReference type="ARBA" id="ARBA00034996"/>
    </source>
</evidence>
<dbReference type="GeneID" id="115881620"/>
<evidence type="ECO:0000313" key="23">
    <source>
        <dbReference type="Proteomes" id="UP000504635"/>
    </source>
</evidence>
<dbReference type="SUPFAM" id="SSF54928">
    <property type="entry name" value="RNA-binding domain, RBD"/>
    <property type="match status" value="1"/>
</dbReference>
<dbReference type="SMART" id="SM00360">
    <property type="entry name" value="RRM"/>
    <property type="match status" value="1"/>
</dbReference>
<evidence type="ECO:0000256" key="2">
    <source>
        <dbReference type="ARBA" id="ARBA00004123"/>
    </source>
</evidence>
<dbReference type="GO" id="GO:0005634">
    <property type="term" value="C:nucleus"/>
    <property type="evidence" value="ECO:0007669"/>
    <property type="project" value="UniProtKB-SubCell"/>
</dbReference>
<dbReference type="InParanoid" id="A0A6J2XU28"/>
<evidence type="ECO:0000256" key="3">
    <source>
        <dbReference type="ARBA" id="ARBA00004496"/>
    </source>
</evidence>
<dbReference type="FunCoup" id="A0A6J2XU28">
    <property type="interactions" value="1159"/>
</dbReference>
<evidence type="ECO:0000259" key="21">
    <source>
        <dbReference type="PROSITE" id="PS50102"/>
    </source>
</evidence>
<gene>
    <name evidence="24" type="primary">LOC115881620</name>
</gene>
<keyword evidence="15" id="KW-0511">Multifunctional enzyme</keyword>
<accession>A0A6J2XU28</accession>
<sequence>MEVENQTFSMNKQKKVSRKLKRLQFMIERDTGTSCNQTATQNLVICNAGLVNGLSQEILYEHFSKHGSVIDIRLVPGKSYCFVSFSNVDSAINAYNEFNGKLKICQDNKPMYLLYIQVLPEVNSLYMWDKLPLGLILCDDFITSDEESTLLELCNFNTELIGIMKNRLVKHFGYEFRYDINNVDKTKPLNETIPCECNFLWKRLSDSDVKSGFKDFNPDQLTVNHYSPGQGIPHHIDTHSAFEDPIICLSLGSPVVMEFKNQDKHVCVLLPRRSLLIMSEESRYAWSHGIVPRKFDVIKNDSVTGYTSLKRGTRVSFTFRKILNGECKCNYKEKCDSGNNKQALENSVASKLEKLHVHEIYQNIAHHFSDTRHKPWPNVLKFIQSLDMGSIVIDVGCGNGKYLGNKDIYDIGCDYSSQLVSICKFRGYEVCVADCLKIPLRDDIADAALSIAVIHHLANEMRRLEALKEIVRVLKVGGKALIYVWAHEQIKNEEKSSYLKQDRKNRKKIDISDNSPSNIETIILPDGCVSFPVHTNRKEFKAQDVLVPWKLKDENKSTFLRYYHVFDEDELVTMCKKLSNVRIETSYYDQGNVCVILEKIQ</sequence>
<keyword evidence="12 20" id="KW-0694">RNA-binding</keyword>
<evidence type="ECO:0000256" key="9">
    <source>
        <dbReference type="ARBA" id="ARBA00022691"/>
    </source>
</evidence>
<dbReference type="EC" id="2.1.1.229" evidence="5"/>
<keyword evidence="8" id="KW-0808">Transferase</keyword>
<keyword evidence="23" id="KW-1185">Reference proteome</keyword>
<keyword evidence="7" id="KW-0489">Methyltransferase</keyword>
<dbReference type="GO" id="GO:0000049">
    <property type="term" value="F:tRNA binding"/>
    <property type="evidence" value="ECO:0007669"/>
    <property type="project" value="TreeGrafter"/>
</dbReference>
<dbReference type="InterPro" id="IPR034256">
    <property type="entry name" value="ALKBH8_RRM"/>
</dbReference>
<protein>
    <recommendedName>
        <fullName evidence="5">tRNA (carboxymethyluridine(34)-5-O)-methyltransferase</fullName>
        <ecNumber evidence="5">2.1.1.229</ecNumber>
    </recommendedName>
    <alternativeName>
        <fullName evidence="18">Alkylated DNA repair protein alkB homolog 8</fullName>
    </alternativeName>
    <alternativeName>
        <fullName evidence="19">S-adenosyl-L-methionine-dependent tRNA methyltransferase ALKBH8</fullName>
    </alternativeName>
</protein>
<dbReference type="SUPFAM" id="SSF51197">
    <property type="entry name" value="Clavaminate synthase-like"/>
    <property type="match status" value="1"/>
</dbReference>
<dbReference type="InterPro" id="IPR005123">
    <property type="entry name" value="Oxoglu/Fe-dep_dioxygenase_dom"/>
</dbReference>
<evidence type="ECO:0000256" key="19">
    <source>
        <dbReference type="ARBA" id="ARBA00049802"/>
    </source>
</evidence>
<dbReference type="InterPro" id="IPR027450">
    <property type="entry name" value="AlkB-like"/>
</dbReference>
<dbReference type="GO" id="GO:0046872">
    <property type="term" value="F:metal ion binding"/>
    <property type="evidence" value="ECO:0007669"/>
    <property type="project" value="UniProtKB-KW"/>
</dbReference>
<dbReference type="InterPro" id="IPR000504">
    <property type="entry name" value="RRM_dom"/>
</dbReference>
<evidence type="ECO:0000256" key="15">
    <source>
        <dbReference type="ARBA" id="ARBA00023268"/>
    </source>
</evidence>
<evidence type="ECO:0000256" key="8">
    <source>
        <dbReference type="ARBA" id="ARBA00022679"/>
    </source>
</evidence>
<dbReference type="GO" id="GO:0106335">
    <property type="term" value="F:tRNA (5-carboxymethyluridine(34)-5-O)-methyltransferase activity"/>
    <property type="evidence" value="ECO:0007669"/>
    <property type="project" value="UniProtKB-EC"/>
</dbReference>
<keyword evidence="13" id="KW-0408">Iron</keyword>
<evidence type="ECO:0000256" key="6">
    <source>
        <dbReference type="ARBA" id="ARBA00022490"/>
    </source>
</evidence>
<comment type="cofactor">
    <cofactor evidence="1">
        <name>Fe(2+)</name>
        <dbReference type="ChEBI" id="CHEBI:29033"/>
    </cofactor>
</comment>
<dbReference type="PANTHER" id="PTHR13069:SF21">
    <property type="entry name" value="ALKYLATED DNA REPAIR PROTEIN ALKB HOMOLOG 8"/>
    <property type="match status" value="1"/>
</dbReference>
<feature type="domain" description="Fe2OG dioxygenase" evidence="22">
    <location>
        <begin position="217"/>
        <end position="323"/>
    </location>
</feature>
<comment type="catalytic activity">
    <reaction evidence="16">
        <text>5-(carboxymethyl)uridine(34) in tRNA + S-adenosyl-L-methionine = 5-(2-methoxy-2-oxoethyl)uridine(34) in tRNA + S-adenosyl-L-homocysteine</text>
        <dbReference type="Rhea" id="RHEA:43208"/>
        <dbReference type="Rhea" id="RHEA-COMP:10407"/>
        <dbReference type="Rhea" id="RHEA-COMP:10408"/>
        <dbReference type="ChEBI" id="CHEBI:57856"/>
        <dbReference type="ChEBI" id="CHEBI:59789"/>
        <dbReference type="ChEBI" id="CHEBI:74851"/>
        <dbReference type="ChEBI" id="CHEBI:74882"/>
        <dbReference type="EC" id="2.1.1.229"/>
    </reaction>
</comment>
<dbReference type="AlphaFoldDB" id="A0A6J2XU28"/>
<evidence type="ECO:0000256" key="4">
    <source>
        <dbReference type="ARBA" id="ARBA00007879"/>
    </source>
</evidence>
<dbReference type="Gene3D" id="2.60.120.590">
    <property type="entry name" value="Alpha-ketoglutarate-dependent dioxygenase AlkB-like"/>
    <property type="match status" value="1"/>
</dbReference>
<organism evidence="23 24">
    <name type="scientific">Sitophilus oryzae</name>
    <name type="common">Rice weevil</name>
    <name type="synonym">Curculio oryzae</name>
    <dbReference type="NCBI Taxonomy" id="7048"/>
    <lineage>
        <taxon>Eukaryota</taxon>
        <taxon>Metazoa</taxon>
        <taxon>Ecdysozoa</taxon>
        <taxon>Arthropoda</taxon>
        <taxon>Hexapoda</taxon>
        <taxon>Insecta</taxon>
        <taxon>Pterygota</taxon>
        <taxon>Neoptera</taxon>
        <taxon>Endopterygota</taxon>
        <taxon>Coleoptera</taxon>
        <taxon>Polyphaga</taxon>
        <taxon>Cucujiformia</taxon>
        <taxon>Curculionidae</taxon>
        <taxon>Dryophthorinae</taxon>
        <taxon>Sitophilus</taxon>
    </lineage>
</organism>
<evidence type="ECO:0000256" key="14">
    <source>
        <dbReference type="ARBA" id="ARBA00023242"/>
    </source>
</evidence>
<dbReference type="SUPFAM" id="SSF53335">
    <property type="entry name" value="S-adenosyl-L-methionine-dependent methyltransferases"/>
    <property type="match status" value="1"/>
</dbReference>
<dbReference type="GO" id="GO:0008757">
    <property type="term" value="F:S-adenosylmethionine-dependent methyltransferase activity"/>
    <property type="evidence" value="ECO:0007669"/>
    <property type="project" value="InterPro"/>
</dbReference>
<dbReference type="PROSITE" id="PS50102">
    <property type="entry name" value="RRM"/>
    <property type="match status" value="1"/>
</dbReference>
<dbReference type="Pfam" id="PF13532">
    <property type="entry name" value="2OG-FeII_Oxy_2"/>
    <property type="match status" value="1"/>
</dbReference>
<evidence type="ECO:0000256" key="11">
    <source>
        <dbReference type="ARBA" id="ARBA00022833"/>
    </source>
</evidence>
<evidence type="ECO:0000256" key="7">
    <source>
        <dbReference type="ARBA" id="ARBA00022603"/>
    </source>
</evidence>
<evidence type="ECO:0000256" key="1">
    <source>
        <dbReference type="ARBA" id="ARBA00001954"/>
    </source>
</evidence>
<evidence type="ECO:0000259" key="22">
    <source>
        <dbReference type="PROSITE" id="PS51471"/>
    </source>
</evidence>
<evidence type="ECO:0000256" key="13">
    <source>
        <dbReference type="ARBA" id="ARBA00023004"/>
    </source>
</evidence>
<dbReference type="InterPro" id="IPR012677">
    <property type="entry name" value="Nucleotide-bd_a/b_plait_sf"/>
</dbReference>
<dbReference type="Gene3D" id="3.40.50.150">
    <property type="entry name" value="Vaccinia Virus protein VP39"/>
    <property type="match status" value="1"/>
</dbReference>
<dbReference type="RefSeq" id="XP_030755033.1">
    <property type="nucleotide sequence ID" value="XM_030899173.1"/>
</dbReference>
<keyword evidence="9" id="KW-0949">S-adenosyl-L-methionine</keyword>
<name>A0A6J2XU28_SITOR</name>
<dbReference type="KEGG" id="soy:115881620"/>
<dbReference type="Pfam" id="PF08241">
    <property type="entry name" value="Methyltransf_11"/>
    <property type="match status" value="1"/>
</dbReference>
<evidence type="ECO:0000313" key="24">
    <source>
        <dbReference type="RefSeq" id="XP_030755033.1"/>
    </source>
</evidence>
<dbReference type="InterPro" id="IPR051422">
    <property type="entry name" value="AlkB_tRNA_MeTrf/Diox"/>
</dbReference>
<dbReference type="CDD" id="cd02440">
    <property type="entry name" value="AdoMet_MTases"/>
    <property type="match status" value="1"/>
</dbReference>
<keyword evidence="10" id="KW-0479">Metal-binding</keyword>
<dbReference type="OrthoDB" id="271595at2759"/>
<keyword evidence="11" id="KW-0862">Zinc</keyword>
<comment type="subcellular location">
    <subcellularLocation>
        <location evidence="3">Cytoplasm</location>
    </subcellularLocation>
    <subcellularLocation>
        <location evidence="2">Nucleus</location>
    </subcellularLocation>
</comment>
<dbReference type="InterPro" id="IPR029063">
    <property type="entry name" value="SAM-dependent_MTases_sf"/>
</dbReference>
<dbReference type="GO" id="GO:0030488">
    <property type="term" value="P:tRNA methylation"/>
    <property type="evidence" value="ECO:0007669"/>
    <property type="project" value="TreeGrafter"/>
</dbReference>
<dbReference type="InterPro" id="IPR035979">
    <property type="entry name" value="RBD_domain_sf"/>
</dbReference>
<dbReference type="GO" id="GO:0002098">
    <property type="term" value="P:tRNA wobble uridine modification"/>
    <property type="evidence" value="ECO:0007669"/>
    <property type="project" value="TreeGrafter"/>
</dbReference>
<evidence type="ECO:0000256" key="5">
    <source>
        <dbReference type="ARBA" id="ARBA00012808"/>
    </source>
</evidence>
<feature type="domain" description="RRM" evidence="21">
    <location>
        <begin position="41"/>
        <end position="118"/>
    </location>
</feature>
<keyword evidence="14" id="KW-0539">Nucleus</keyword>
<dbReference type="PROSITE" id="PS51471">
    <property type="entry name" value="FE2OG_OXY"/>
    <property type="match status" value="1"/>
</dbReference>
<dbReference type="PANTHER" id="PTHR13069">
    <property type="entry name" value="ALKYLATED DNA REPAIR PROTEIN ALKB HOMOLOG 8"/>
    <property type="match status" value="1"/>
</dbReference>
<dbReference type="Pfam" id="PF00076">
    <property type="entry name" value="RRM_1"/>
    <property type="match status" value="1"/>
</dbReference>
<evidence type="ECO:0000256" key="18">
    <source>
        <dbReference type="ARBA" id="ARBA00049786"/>
    </source>
</evidence>
<dbReference type="FunFam" id="3.30.70.330:FF:000570">
    <property type="entry name" value="ALKylated DNA repair protein AlkB homolog"/>
    <property type="match status" value="1"/>
</dbReference>
<comment type="function">
    <text evidence="17">Catalyzes the methylation of 5-carboxymethyl uridine to 5-methylcarboxymethyl uridine at the wobble position of the anticodon loop in tRNA via its methyltransferase domain. Catalyzes the last step in the formation of 5-methylcarboxymethyl uridine at the wobble position of the anticodon loop in target tRNA. Has a preference for tRNA(Arg) and tRNA(Glu), and does not bind tRNA(Lys). Binds tRNA and catalyzes the iron and alpha-ketoglutarate dependent hydroxylation of 5-methylcarboxymethyl uridine at the wobble position of the anticodon loop in tRNA via its dioxygenase domain, giving rise to 5-(S)-methoxycarbonylhydroxymethyluridine; has a preference for tRNA(Gly). Required for normal survival after DNA damage. May inhibit apoptosis and promote cell survival and angiogenesis.</text>
</comment>
<evidence type="ECO:0000256" key="10">
    <source>
        <dbReference type="ARBA" id="ARBA00022723"/>
    </source>
</evidence>
<dbReference type="InterPro" id="IPR013216">
    <property type="entry name" value="Methyltransf_11"/>
</dbReference>
<proteinExistence type="inferred from homology"/>
<dbReference type="Gene3D" id="3.30.70.330">
    <property type="match status" value="1"/>
</dbReference>
<keyword evidence="6" id="KW-0963">Cytoplasm</keyword>